<name>A0A7G9L8J2_9FLAO</name>
<reference evidence="1 2" key="1">
    <citation type="submission" date="2020-08" db="EMBL/GenBank/DDBJ databases">
        <title>Polaribacter sp. L12M9 isolated from gut of the Korean scallop.</title>
        <authorList>
            <person name="Jeong Y.S."/>
        </authorList>
    </citation>
    <scope>NUCLEOTIDE SEQUENCE [LARGE SCALE GENOMIC DNA]</scope>
    <source>
        <strain evidence="1 2">L12M9</strain>
    </source>
</reference>
<protein>
    <submittedName>
        <fullName evidence="1">Uncharacterized protein</fullName>
    </submittedName>
</protein>
<evidence type="ECO:0000313" key="1">
    <source>
        <dbReference type="EMBL" id="QNM84941.1"/>
    </source>
</evidence>
<dbReference type="AlphaFoldDB" id="A0A7G9L8J2"/>
<organism evidence="1 2">
    <name type="scientific">Polaribacter pectinis</name>
    <dbReference type="NCBI Taxonomy" id="2738844"/>
    <lineage>
        <taxon>Bacteria</taxon>
        <taxon>Pseudomonadati</taxon>
        <taxon>Bacteroidota</taxon>
        <taxon>Flavobacteriia</taxon>
        <taxon>Flavobacteriales</taxon>
        <taxon>Flavobacteriaceae</taxon>
    </lineage>
</organism>
<sequence>MKVRIALFFSIIFSTLLIAPTVISLVDNTLNIAFVLDMNEEEENHGKKSAKNLEIKIQTTENCSNLLLFGIQYKKDIRFKSKNYTSEYPKITTPPPKFLS</sequence>
<accession>A0A7G9L8J2</accession>
<proteinExistence type="predicted"/>
<dbReference type="RefSeq" id="WP_187481861.1">
    <property type="nucleotide sequence ID" value="NZ_CP060695.1"/>
</dbReference>
<dbReference type="Proteomes" id="UP000515808">
    <property type="component" value="Chromosome"/>
</dbReference>
<evidence type="ECO:0000313" key="2">
    <source>
        <dbReference type="Proteomes" id="UP000515808"/>
    </source>
</evidence>
<dbReference type="EMBL" id="CP060695">
    <property type="protein sequence ID" value="QNM84941.1"/>
    <property type="molecule type" value="Genomic_DNA"/>
</dbReference>
<keyword evidence="2" id="KW-1185">Reference proteome</keyword>
<dbReference type="KEGG" id="ppec:H9W90_12170"/>
<gene>
    <name evidence="1" type="ORF">H9W90_12170</name>
</gene>